<keyword evidence="2" id="KW-1185">Reference proteome</keyword>
<dbReference type="EMBL" id="CP022540">
    <property type="protein sequence ID" value="ASP19575.1"/>
    <property type="molecule type" value="Genomic_DNA"/>
</dbReference>
<protein>
    <submittedName>
        <fullName evidence="1">Membrane protein</fullName>
    </submittedName>
</protein>
<dbReference type="AlphaFoldDB" id="A0A222E021"/>
<name>A0A222E021_9RHOB</name>
<proteinExistence type="predicted"/>
<dbReference type="Proteomes" id="UP000203589">
    <property type="component" value="Chromosome"/>
</dbReference>
<evidence type="ECO:0000313" key="2">
    <source>
        <dbReference type="Proteomes" id="UP000203589"/>
    </source>
</evidence>
<organism evidence="1 2">
    <name type="scientific">Antarctobacter heliothermus</name>
    <dbReference type="NCBI Taxonomy" id="74033"/>
    <lineage>
        <taxon>Bacteria</taxon>
        <taxon>Pseudomonadati</taxon>
        <taxon>Pseudomonadota</taxon>
        <taxon>Alphaproteobacteria</taxon>
        <taxon>Rhodobacterales</taxon>
        <taxon>Roseobacteraceae</taxon>
        <taxon>Antarctobacter</taxon>
    </lineage>
</organism>
<evidence type="ECO:0000313" key="1">
    <source>
        <dbReference type="EMBL" id="ASP19575.1"/>
    </source>
</evidence>
<dbReference type="KEGG" id="aht:ANTHELSMS3_00858"/>
<reference evidence="1 2" key="1">
    <citation type="submission" date="2017-07" db="EMBL/GenBank/DDBJ databases">
        <title>Genome Sequence of Antarctobacter heliothermus Strain SMS3 Isolated from a culture of the Diatom Skeletonema marinoi.</title>
        <authorList>
            <person name="Topel M."/>
            <person name="Pinder M.I.M."/>
            <person name="Johansson O.N."/>
            <person name="Kourtchenko O."/>
            <person name="Godhe A."/>
            <person name="Clarke A.K."/>
        </authorList>
    </citation>
    <scope>NUCLEOTIDE SEQUENCE [LARGE SCALE GENOMIC DNA]</scope>
    <source>
        <strain evidence="1 2">SMS3</strain>
    </source>
</reference>
<gene>
    <name evidence="1" type="ORF">ANTHELSMS3_00858</name>
</gene>
<accession>A0A222E021</accession>
<sequence length="43" mass="4795">MRRAVSLPGVYHGMKPGMGWPLAVSAALMERKRVALTIYHWVG</sequence>